<dbReference type="EMBL" id="Y17109">
    <property type="protein sequence ID" value="CAA76631.1"/>
    <property type="molecule type" value="Genomic_DNA"/>
</dbReference>
<dbReference type="AlphaFoldDB" id="O67947"/>
<protein>
    <submittedName>
        <fullName evidence="1">Acetobacter europaeus plasmid pAEU601 sequence</fullName>
    </submittedName>
</protein>
<dbReference type="Gene3D" id="3.30.2310.20">
    <property type="entry name" value="RelE-like"/>
    <property type="match status" value="1"/>
</dbReference>
<dbReference type="InterPro" id="IPR035093">
    <property type="entry name" value="RelE/ParE_toxin_dom_sf"/>
</dbReference>
<dbReference type="RefSeq" id="WP_032072676.1">
    <property type="nucleotide sequence ID" value="NC_025155.1"/>
</dbReference>
<organism evidence="1">
    <name type="scientific">Komagataeibacter europaeus</name>
    <name type="common">Gluconacetobacter europaeus</name>
    <dbReference type="NCBI Taxonomy" id="33995"/>
    <lineage>
        <taxon>Bacteria</taxon>
        <taxon>Pseudomonadati</taxon>
        <taxon>Pseudomonadota</taxon>
        <taxon>Alphaproteobacteria</taxon>
        <taxon>Acetobacterales</taxon>
        <taxon>Acetobacteraceae</taxon>
        <taxon>Komagataeibacter</taxon>
    </lineage>
</organism>
<keyword evidence="1" id="KW-0614">Plasmid</keyword>
<sequence>MSFNVNDLSKDLRAFWNSNGQNTSKINANYAKRLRLALTHLYYARTQGDIAFPAPKDWRFHKLQGHENRYSIDVTGNARLHFDIVGADNGVVADITFFDPH</sequence>
<reference evidence="1" key="1">
    <citation type="submission" date="1998-04" db="EMBL/GenBank/DDBJ databases">
        <title>Nucleotide sequences as a basis to genetic and taxonomic investigations of Acetobacter species isolated from industrial fermentations.</title>
        <authorList>
            <person name="Boesch C."/>
            <person name="Teuber M."/>
        </authorList>
    </citation>
    <scope>NUCLEOTIDE SEQUENCE [LARGE SCALE GENOMIC DNA]</scope>
    <source>
        <strain evidence="1">DES 11</strain>
        <plasmid evidence="1">pAEU601</plasmid>
    </source>
</reference>
<proteinExistence type="predicted"/>
<geneLocation type="plasmid" evidence="1">
    <name>pAEU601</name>
</geneLocation>
<dbReference type="InterPro" id="IPR007711">
    <property type="entry name" value="HigB-1"/>
</dbReference>
<dbReference type="Pfam" id="PF05015">
    <property type="entry name" value="HigB-like_toxin"/>
    <property type="match status" value="1"/>
</dbReference>
<evidence type="ECO:0000313" key="1">
    <source>
        <dbReference type="EMBL" id="CAA76631.1"/>
    </source>
</evidence>
<accession>O67947</accession>
<name>O67947_KOMEU</name>